<keyword evidence="2" id="KW-0808">Transferase</keyword>
<dbReference type="InterPro" id="IPR029063">
    <property type="entry name" value="SAM-dependent_MTases_sf"/>
</dbReference>
<dbReference type="AlphaFoldDB" id="A0A2N6K4R6"/>
<dbReference type="GO" id="GO:0032259">
    <property type="term" value="P:methylation"/>
    <property type="evidence" value="ECO:0007669"/>
    <property type="project" value="UniProtKB-KW"/>
</dbReference>
<organism evidence="2 3">
    <name type="scientific">Fischerella muscicola CCMEE 5323</name>
    <dbReference type="NCBI Taxonomy" id="2019572"/>
    <lineage>
        <taxon>Bacteria</taxon>
        <taxon>Bacillati</taxon>
        <taxon>Cyanobacteriota</taxon>
        <taxon>Cyanophyceae</taxon>
        <taxon>Nostocales</taxon>
        <taxon>Hapalosiphonaceae</taxon>
        <taxon>Fischerella</taxon>
    </lineage>
</organism>
<dbReference type="Proteomes" id="UP000235036">
    <property type="component" value="Unassembled WGS sequence"/>
</dbReference>
<dbReference type="Gene3D" id="3.40.50.150">
    <property type="entry name" value="Vaccinia Virus protein VP39"/>
    <property type="match status" value="1"/>
</dbReference>
<dbReference type="Pfam" id="PF08241">
    <property type="entry name" value="Methyltransf_11"/>
    <property type="match status" value="1"/>
</dbReference>
<gene>
    <name evidence="2" type="ORF">CEN44_09030</name>
</gene>
<evidence type="ECO:0000313" key="2">
    <source>
        <dbReference type="EMBL" id="PLZ91245.1"/>
    </source>
</evidence>
<evidence type="ECO:0000313" key="3">
    <source>
        <dbReference type="Proteomes" id="UP000235036"/>
    </source>
</evidence>
<dbReference type="InterPro" id="IPR013216">
    <property type="entry name" value="Methyltransf_11"/>
</dbReference>
<sequence length="330" mass="37373">MNTTATTNFPLKLTTSIQQLLCCPICYSRLALTPSQLECKNSQCRACFPVINETPILINEISSLFSINDFVNYNHSHLKPKSKLERLLINLIPGINLNITTKANYQKFIELLLEQNQNPRVLVIGGSVVGKGMEPLLSVPEIELIETDVAFGSRISVICDAHNLPFERGSFDGVVVQAVLEHVVDPNRCVEEIYRVLKPHGLVYSETPFMQQVHLGKYDFTRFTHLGHRRLFRKFAEIDSGAVCGPGMALAWSYQYFLLSFVSKPLTRALVKAFARITLFWLKYFDYYLINQPGTFDSASGYYFLGMKSEKILSDKELLTLYKGTQSSSF</sequence>
<dbReference type="Gene3D" id="2.20.25.10">
    <property type="match status" value="1"/>
</dbReference>
<evidence type="ECO:0000259" key="1">
    <source>
        <dbReference type="Pfam" id="PF08241"/>
    </source>
</evidence>
<protein>
    <submittedName>
        <fullName evidence="2">Methyltransferase type 11</fullName>
    </submittedName>
</protein>
<dbReference type="SUPFAM" id="SSF158997">
    <property type="entry name" value="Trm112p-like"/>
    <property type="match status" value="1"/>
</dbReference>
<dbReference type="SUPFAM" id="SSF53335">
    <property type="entry name" value="S-adenosyl-L-methionine-dependent methyltransferases"/>
    <property type="match status" value="1"/>
</dbReference>
<dbReference type="EMBL" id="NRQW01000185">
    <property type="protein sequence ID" value="PLZ91245.1"/>
    <property type="molecule type" value="Genomic_DNA"/>
</dbReference>
<dbReference type="GO" id="GO:0008757">
    <property type="term" value="F:S-adenosylmethionine-dependent methyltransferase activity"/>
    <property type="evidence" value="ECO:0007669"/>
    <property type="project" value="InterPro"/>
</dbReference>
<name>A0A2N6K4R6_FISMU</name>
<dbReference type="PANTHER" id="PTHR43591">
    <property type="entry name" value="METHYLTRANSFERASE"/>
    <property type="match status" value="1"/>
</dbReference>
<accession>A0A2N6K4R6</accession>
<dbReference type="RefSeq" id="WP_016868793.1">
    <property type="nucleotide sequence ID" value="NZ_CAWNVR010000272.1"/>
</dbReference>
<keyword evidence="3" id="KW-1185">Reference proteome</keyword>
<dbReference type="PANTHER" id="PTHR43591:SF24">
    <property type="entry name" value="2-METHOXY-6-POLYPRENYL-1,4-BENZOQUINOL METHYLASE, MITOCHONDRIAL"/>
    <property type="match status" value="1"/>
</dbReference>
<feature type="domain" description="Methyltransferase type 11" evidence="1">
    <location>
        <begin position="157"/>
        <end position="204"/>
    </location>
</feature>
<comment type="caution">
    <text evidence="2">The sequence shown here is derived from an EMBL/GenBank/DDBJ whole genome shotgun (WGS) entry which is preliminary data.</text>
</comment>
<dbReference type="CDD" id="cd02440">
    <property type="entry name" value="AdoMet_MTases"/>
    <property type="match status" value="1"/>
</dbReference>
<keyword evidence="2" id="KW-0489">Methyltransferase</keyword>
<reference evidence="2 3" key="1">
    <citation type="submission" date="2017-08" db="EMBL/GenBank/DDBJ databases">
        <title>Genomes of Fischerella (Mastigocladus) sp. strains.</title>
        <authorList>
            <person name="Miller S.R."/>
        </authorList>
    </citation>
    <scope>NUCLEOTIDE SEQUENCE [LARGE SCALE GENOMIC DNA]</scope>
    <source>
        <strain evidence="2 3">CCMEE 5323</strain>
    </source>
</reference>
<proteinExistence type="predicted"/>